<gene>
    <name evidence="3" type="ORF">F5I99_05085</name>
</gene>
<keyword evidence="1" id="KW-1133">Transmembrane helix</keyword>
<sequence length="281" mass="31190">MFNPKKRLLEYFPTAFIFFALMTIPLFLGACSSSQGRFEALRDSVHLRQDSIEAMGFRVLVLEQPGLFTQGENVRIYIEGDGRPWIAGGEVVAADPTSRNPLALELMTQDDRGVLYLGRPCYFIGSSEPPCTPQLWTSHRYSDKVVQIMTSALVDWLVRHPSVADISLVGYSGGGVLALLIAERVTQVSQVVAIAAPLDHQRWAELHGYSPLSGSLNIASLNSWRSDVKRLAVFGEDDRNVPYMDMRHGLPPNTEVLILPGVSHRCCGNLGWLSILQHLEK</sequence>
<organism evidence="3 4">
    <name type="scientific">Nitrincola iocasae</name>
    <dbReference type="NCBI Taxonomy" id="2614693"/>
    <lineage>
        <taxon>Bacteria</taxon>
        <taxon>Pseudomonadati</taxon>
        <taxon>Pseudomonadota</taxon>
        <taxon>Gammaproteobacteria</taxon>
        <taxon>Oceanospirillales</taxon>
        <taxon>Oceanospirillaceae</taxon>
        <taxon>Nitrincola</taxon>
    </lineage>
</organism>
<evidence type="ECO:0000313" key="3">
    <source>
        <dbReference type="EMBL" id="QEW05913.1"/>
    </source>
</evidence>
<accession>A0A5J6LBK6</accession>
<feature type="transmembrane region" description="Helical" evidence="1">
    <location>
        <begin position="12"/>
        <end position="30"/>
    </location>
</feature>
<dbReference type="InterPro" id="IPR029058">
    <property type="entry name" value="AB_hydrolase_fold"/>
</dbReference>
<protein>
    <submittedName>
        <fullName evidence="3">Alpha/beta hydrolase</fullName>
    </submittedName>
</protein>
<dbReference type="KEGG" id="nik:F5I99_05085"/>
<dbReference type="PROSITE" id="PS51257">
    <property type="entry name" value="PROKAR_LIPOPROTEIN"/>
    <property type="match status" value="1"/>
</dbReference>
<dbReference type="Proteomes" id="UP000325606">
    <property type="component" value="Chromosome"/>
</dbReference>
<feature type="domain" description="BAAT/Acyl-CoA thioester hydrolase C-terminal" evidence="2">
    <location>
        <begin position="154"/>
        <end position="197"/>
    </location>
</feature>
<dbReference type="Gene3D" id="3.40.50.1820">
    <property type="entry name" value="alpha/beta hydrolase"/>
    <property type="match status" value="1"/>
</dbReference>
<dbReference type="AlphaFoldDB" id="A0A5J6LBK6"/>
<dbReference type="EMBL" id="CP044222">
    <property type="protein sequence ID" value="QEW05913.1"/>
    <property type="molecule type" value="Genomic_DNA"/>
</dbReference>
<dbReference type="InterPro" id="IPR014940">
    <property type="entry name" value="BAAT_C"/>
</dbReference>
<reference evidence="3 4" key="1">
    <citation type="submission" date="2019-09" db="EMBL/GenBank/DDBJ databases">
        <title>Nitrincola iocasae sp. nov., a bacterium isolated from the sediment collected at a cold seep field in South China Sea.</title>
        <authorList>
            <person name="Zhang H."/>
            <person name="Wang H."/>
            <person name="Li C."/>
        </authorList>
    </citation>
    <scope>NUCLEOTIDE SEQUENCE [LARGE SCALE GENOMIC DNA]</scope>
    <source>
        <strain evidence="3 4">KXZD1103</strain>
    </source>
</reference>
<dbReference type="GO" id="GO:0016787">
    <property type="term" value="F:hydrolase activity"/>
    <property type="evidence" value="ECO:0007669"/>
    <property type="project" value="UniProtKB-KW"/>
</dbReference>
<evidence type="ECO:0000259" key="2">
    <source>
        <dbReference type="Pfam" id="PF08840"/>
    </source>
</evidence>
<keyword evidence="1" id="KW-0472">Membrane</keyword>
<keyword evidence="1" id="KW-0812">Transmembrane</keyword>
<evidence type="ECO:0000313" key="4">
    <source>
        <dbReference type="Proteomes" id="UP000325606"/>
    </source>
</evidence>
<dbReference type="Pfam" id="PF08840">
    <property type="entry name" value="BAAT_C"/>
    <property type="match status" value="1"/>
</dbReference>
<name>A0A5J6LBK6_9GAMM</name>
<dbReference type="SUPFAM" id="SSF53474">
    <property type="entry name" value="alpha/beta-Hydrolases"/>
    <property type="match status" value="1"/>
</dbReference>
<proteinExistence type="predicted"/>
<keyword evidence="3" id="KW-0378">Hydrolase</keyword>
<keyword evidence="4" id="KW-1185">Reference proteome</keyword>
<evidence type="ECO:0000256" key="1">
    <source>
        <dbReference type="SAM" id="Phobius"/>
    </source>
</evidence>